<proteinExistence type="predicted"/>
<comment type="caution">
    <text evidence="2">The sequence shown here is derived from an EMBL/GenBank/DDBJ whole genome shotgun (WGS) entry which is preliminary data.</text>
</comment>
<gene>
    <name evidence="2" type="ORF">SIL87_00250</name>
</gene>
<feature type="transmembrane region" description="Helical" evidence="1">
    <location>
        <begin position="63"/>
        <end position="83"/>
    </location>
</feature>
<name>A0AAW9DJV7_ACIAO</name>
<evidence type="ECO:0000313" key="3">
    <source>
        <dbReference type="Proteomes" id="UP001279553"/>
    </source>
</evidence>
<evidence type="ECO:0000313" key="2">
    <source>
        <dbReference type="EMBL" id="MDX5929201.1"/>
    </source>
</evidence>
<reference evidence="2 3" key="1">
    <citation type="submission" date="2023-11" db="EMBL/GenBank/DDBJ databases">
        <title>MicrobeMod: A computational toolkit for identifying prokaryotic methylation and restriction-modification with nanopore sequencing.</title>
        <authorList>
            <person name="Crits-Christoph A."/>
            <person name="Kang S.C."/>
            <person name="Lee H."/>
            <person name="Ostrov N."/>
        </authorList>
    </citation>
    <scope>NUCLEOTIDE SEQUENCE [LARGE SCALE GENOMIC DNA]</scope>
    <source>
        <strain evidence="2 3">DSMZ 700</strain>
    </source>
</reference>
<keyword evidence="1" id="KW-1133">Transmembrane helix</keyword>
<evidence type="ECO:0000256" key="1">
    <source>
        <dbReference type="SAM" id="Phobius"/>
    </source>
</evidence>
<dbReference type="RefSeq" id="WP_319612340.1">
    <property type="nucleotide sequence ID" value="NZ_JAWXYB010000001.1"/>
</dbReference>
<keyword evidence="1" id="KW-0812">Transmembrane</keyword>
<dbReference type="AlphaFoldDB" id="A0AAW9DJV7"/>
<sequence length="159" mass="16098">MNITISHDGGAIILRIEPLAGDPPVTIAGLASLGSADTARPTLHTSTVSRFSSSWWQSRPVRLLTLGVVLVAFIQVGMVVSGASRTAVQPPVAMAPMSLSGGASSGGKQRPATAKHRIVPPVAAIDDALANGAKPIGTVHQPTIAPGTAAAQARFGLDP</sequence>
<accession>A0AAW9DJV7</accession>
<protein>
    <submittedName>
        <fullName evidence="2">Uncharacterized protein</fullName>
    </submittedName>
</protein>
<organism evidence="2 3">
    <name type="scientific">Acidiphilium acidophilum</name>
    <name type="common">Thiobacillus acidophilus</name>
    <dbReference type="NCBI Taxonomy" id="76588"/>
    <lineage>
        <taxon>Bacteria</taxon>
        <taxon>Pseudomonadati</taxon>
        <taxon>Pseudomonadota</taxon>
        <taxon>Alphaproteobacteria</taxon>
        <taxon>Acetobacterales</taxon>
        <taxon>Acidocellaceae</taxon>
        <taxon>Acidiphilium</taxon>
    </lineage>
</organism>
<keyword evidence="1" id="KW-0472">Membrane</keyword>
<dbReference type="Proteomes" id="UP001279553">
    <property type="component" value="Unassembled WGS sequence"/>
</dbReference>
<keyword evidence="3" id="KW-1185">Reference proteome</keyword>
<dbReference type="EMBL" id="JAWXYB010000001">
    <property type="protein sequence ID" value="MDX5929201.1"/>
    <property type="molecule type" value="Genomic_DNA"/>
</dbReference>